<proteinExistence type="predicted"/>
<dbReference type="AlphaFoldDB" id="A0A0H2RQW9"/>
<dbReference type="OrthoDB" id="8062037at2759"/>
<feature type="compositionally biased region" description="Low complexity" evidence="1">
    <location>
        <begin position="192"/>
        <end position="208"/>
    </location>
</feature>
<dbReference type="EMBL" id="KQ085946">
    <property type="protein sequence ID" value="KLO14274.1"/>
    <property type="molecule type" value="Genomic_DNA"/>
</dbReference>
<evidence type="ECO:0000313" key="2">
    <source>
        <dbReference type="EMBL" id="KLO14274.1"/>
    </source>
</evidence>
<accession>A0A0H2RQW9</accession>
<reference evidence="2 3" key="1">
    <citation type="submission" date="2015-04" db="EMBL/GenBank/DDBJ databases">
        <title>Complete genome sequence of Schizopora paradoxa KUC8140, a cosmopolitan wood degrader in East Asia.</title>
        <authorList>
            <consortium name="DOE Joint Genome Institute"/>
            <person name="Min B."/>
            <person name="Park H."/>
            <person name="Jang Y."/>
            <person name="Kim J.-J."/>
            <person name="Kim K.H."/>
            <person name="Pangilinan J."/>
            <person name="Lipzen A."/>
            <person name="Riley R."/>
            <person name="Grigoriev I.V."/>
            <person name="Spatafora J.W."/>
            <person name="Choi I.-G."/>
        </authorList>
    </citation>
    <scope>NUCLEOTIDE SEQUENCE [LARGE SCALE GENOMIC DNA]</scope>
    <source>
        <strain evidence="2 3">KUC8140</strain>
    </source>
</reference>
<sequence length="253" mass="26460">MNDTESSTLSLFWTTSANSSFATNVSQQLNVTLGFSSGFSLFANQAFLQFSEDDISNGLDGNISEPIAREWIAFVSCDANATNSLATADVFTLAHSRGAVAAVLFSEWSNACLVNPEFVGQVGQNASIPVYTTLSTKDSQTIETGFNNVDQEFYNDTIPVSTLEATNSSSGSRPANMLASINANNAVVGNLSSNGEPTNSSNSNSSSGSGNGSVGSSGSGSIFGRMDMILLHASTGILVSTLFNAYGRQVHRP</sequence>
<protein>
    <recommendedName>
        <fullName evidence="4">PA domain-containing protein</fullName>
    </recommendedName>
</protein>
<feature type="region of interest" description="Disordered" evidence="1">
    <location>
        <begin position="189"/>
        <end position="217"/>
    </location>
</feature>
<dbReference type="Proteomes" id="UP000053477">
    <property type="component" value="Unassembled WGS sequence"/>
</dbReference>
<organism evidence="2 3">
    <name type="scientific">Schizopora paradoxa</name>
    <dbReference type="NCBI Taxonomy" id="27342"/>
    <lineage>
        <taxon>Eukaryota</taxon>
        <taxon>Fungi</taxon>
        <taxon>Dikarya</taxon>
        <taxon>Basidiomycota</taxon>
        <taxon>Agaricomycotina</taxon>
        <taxon>Agaricomycetes</taxon>
        <taxon>Hymenochaetales</taxon>
        <taxon>Schizoporaceae</taxon>
        <taxon>Schizopora</taxon>
    </lineage>
</organism>
<evidence type="ECO:0000313" key="3">
    <source>
        <dbReference type="Proteomes" id="UP000053477"/>
    </source>
</evidence>
<evidence type="ECO:0008006" key="4">
    <source>
        <dbReference type="Google" id="ProtNLM"/>
    </source>
</evidence>
<name>A0A0H2RQW9_9AGAM</name>
<keyword evidence="3" id="KW-1185">Reference proteome</keyword>
<evidence type="ECO:0000256" key="1">
    <source>
        <dbReference type="SAM" id="MobiDB-lite"/>
    </source>
</evidence>
<dbReference type="InParanoid" id="A0A0H2RQW9"/>
<dbReference type="STRING" id="27342.A0A0H2RQW9"/>
<gene>
    <name evidence="2" type="ORF">SCHPADRAFT_322056</name>
</gene>